<evidence type="ECO:0000256" key="4">
    <source>
        <dbReference type="SAM" id="MobiDB-lite"/>
    </source>
</evidence>
<evidence type="ECO:0000259" key="6">
    <source>
        <dbReference type="PROSITE" id="PS50853"/>
    </source>
</evidence>
<keyword evidence="1" id="KW-0677">Repeat</keyword>
<dbReference type="PROSITE" id="PS50853">
    <property type="entry name" value="FN3"/>
    <property type="match status" value="3"/>
</dbReference>
<dbReference type="InterPro" id="IPR013783">
    <property type="entry name" value="Ig-like_fold"/>
</dbReference>
<evidence type="ECO:0000256" key="3">
    <source>
        <dbReference type="ARBA" id="ARBA00023326"/>
    </source>
</evidence>
<dbReference type="SUPFAM" id="SSF49265">
    <property type="entry name" value="Fibronectin type III"/>
    <property type="match status" value="2"/>
</dbReference>
<comment type="caution">
    <text evidence="7">The sequence shown here is derived from an EMBL/GenBank/DDBJ whole genome shotgun (WGS) entry which is preliminary data.</text>
</comment>
<dbReference type="PANTHER" id="PTHR13817">
    <property type="entry name" value="TITIN"/>
    <property type="match status" value="1"/>
</dbReference>
<dbReference type="InterPro" id="IPR003961">
    <property type="entry name" value="FN3_dom"/>
</dbReference>
<name>A0ABN2UB49_9MICO</name>
<feature type="region of interest" description="Disordered" evidence="4">
    <location>
        <begin position="584"/>
        <end position="605"/>
    </location>
</feature>
<dbReference type="EMBL" id="BAAANB010000021">
    <property type="protein sequence ID" value="GAA2033707.1"/>
    <property type="molecule type" value="Genomic_DNA"/>
</dbReference>
<dbReference type="SUPFAM" id="SSF50969">
    <property type="entry name" value="YVTN repeat-like/Quinoprotein amine dehydrogenase"/>
    <property type="match status" value="1"/>
</dbReference>
<dbReference type="Proteomes" id="UP001501285">
    <property type="component" value="Unassembled WGS sequence"/>
</dbReference>
<protein>
    <recommendedName>
        <fullName evidence="6">Fibronectin type-III domain-containing protein</fullName>
    </recommendedName>
</protein>
<dbReference type="PANTHER" id="PTHR13817:SF73">
    <property type="entry name" value="FIBRONECTIN TYPE-III DOMAIN-CONTAINING PROTEIN"/>
    <property type="match status" value="1"/>
</dbReference>
<organism evidence="7 8">
    <name type="scientific">Terrabacter terrae</name>
    <dbReference type="NCBI Taxonomy" id="318434"/>
    <lineage>
        <taxon>Bacteria</taxon>
        <taxon>Bacillati</taxon>
        <taxon>Actinomycetota</taxon>
        <taxon>Actinomycetes</taxon>
        <taxon>Micrococcales</taxon>
        <taxon>Intrasporangiaceae</taxon>
        <taxon>Terrabacter</taxon>
    </lineage>
</organism>
<feature type="domain" description="Fibronectin type-III" evidence="6">
    <location>
        <begin position="599"/>
        <end position="685"/>
    </location>
</feature>
<feature type="domain" description="Fibronectin type-III" evidence="6">
    <location>
        <begin position="502"/>
        <end position="598"/>
    </location>
</feature>
<keyword evidence="3" id="KW-0119">Carbohydrate metabolism</keyword>
<evidence type="ECO:0000256" key="2">
    <source>
        <dbReference type="ARBA" id="ARBA00023295"/>
    </source>
</evidence>
<reference evidence="7 8" key="1">
    <citation type="journal article" date="2019" name="Int. J. Syst. Evol. Microbiol.">
        <title>The Global Catalogue of Microorganisms (GCM) 10K type strain sequencing project: providing services to taxonomists for standard genome sequencing and annotation.</title>
        <authorList>
            <consortium name="The Broad Institute Genomics Platform"/>
            <consortium name="The Broad Institute Genome Sequencing Center for Infectious Disease"/>
            <person name="Wu L."/>
            <person name="Ma J."/>
        </authorList>
    </citation>
    <scope>NUCLEOTIDE SEQUENCE [LARGE SCALE GENOMIC DNA]</scope>
    <source>
        <strain evidence="7 8">JCM 14283</strain>
    </source>
</reference>
<dbReference type="InterPro" id="IPR011044">
    <property type="entry name" value="Quino_amine_DH_bsu"/>
</dbReference>
<dbReference type="Gene3D" id="2.40.10.480">
    <property type="match status" value="1"/>
</dbReference>
<evidence type="ECO:0000313" key="7">
    <source>
        <dbReference type="EMBL" id="GAA2033707.1"/>
    </source>
</evidence>
<dbReference type="InterPro" id="IPR036116">
    <property type="entry name" value="FN3_sf"/>
</dbReference>
<gene>
    <name evidence="7" type="ORF">GCM10009740_25290</name>
</gene>
<feature type="signal peptide" evidence="5">
    <location>
        <begin position="1"/>
        <end position="30"/>
    </location>
</feature>
<evidence type="ECO:0000256" key="5">
    <source>
        <dbReference type="SAM" id="SignalP"/>
    </source>
</evidence>
<dbReference type="Gene3D" id="2.60.40.10">
    <property type="entry name" value="Immunoglobulins"/>
    <property type="match status" value="3"/>
</dbReference>
<keyword evidence="8" id="KW-1185">Reference proteome</keyword>
<keyword evidence="2" id="KW-0378">Hydrolase</keyword>
<feature type="domain" description="Fibronectin type-III" evidence="6">
    <location>
        <begin position="402"/>
        <end position="501"/>
    </location>
</feature>
<evidence type="ECO:0000256" key="1">
    <source>
        <dbReference type="ARBA" id="ARBA00022737"/>
    </source>
</evidence>
<feature type="chain" id="PRO_5045866786" description="Fibronectin type-III domain-containing protein" evidence="5">
    <location>
        <begin position="31"/>
        <end position="685"/>
    </location>
</feature>
<proteinExistence type="predicted"/>
<dbReference type="CDD" id="cd00063">
    <property type="entry name" value="FN3"/>
    <property type="match status" value="3"/>
</dbReference>
<dbReference type="Pfam" id="PF00041">
    <property type="entry name" value="fn3"/>
    <property type="match status" value="2"/>
</dbReference>
<dbReference type="InterPro" id="IPR050964">
    <property type="entry name" value="Striated_Muscle_Regulatory"/>
</dbReference>
<accession>A0ABN2UB49</accession>
<keyword evidence="3" id="KW-0624">Polysaccharide degradation</keyword>
<keyword evidence="2" id="KW-0326">Glycosidase</keyword>
<sequence length="685" mass="68974">MRPVSRAVRSGFVALVTAILALVTATATQAALATAPAQTWGVNGRVSAILPLPTGKVVVGGAFTAVVDGAGASQFTATNVALFDPATGRFDSSWRPSVNGSVNALATDGTRLFLGGAFTKAGGATRDKLAALTLDSGALETGWVGPKLDGPVDVMRLSAGALFVGGNWNTVTSAGTTYAQAKVAKLSAATGAFDTAFRPTANPTPSDVPPSGRVWAVLVLDNGNVVLGGDFGDINGVTSTRRIAIVDPVTGTPLKGFQSRPNNGSSTATILDLATDGTTIYEAVAGSGGACTAVDAATGAVRWSWHSNGNMQSVRVVGSTVYCGGHFGGTASFGNQTRNKIAAVDATSGAILPWAPVINSALGVWSMGSDPTRLYLGGDFTKAGGVAQQHFAMWVDGAAASVPGAPVLSGSAGDGVVHLSWQPPSSDGGSTILRYKLWRKAASATSYPNAALATVSKGTTYDDTTVTNGAAYTYRVLAVNGVGSGPYSNELTATPGTTAPSVPSAPSGLTATVGGTTVSLAWTAPALPGNPVFTRYDIYRGTTSGQRSLLTSVPAGTTTYTEALPASGTTYFYAVRAVNTIGSSPDSNEASTGGSSSGAPTQPTLSATAGAGVVDLSWTAGSGGGAADKWVILRDNVQLTRLTDPAARSYRDTTVVSGTTYTYKVRAVNAAGSSPNANAVTVTMP</sequence>
<keyword evidence="5" id="KW-0732">Signal</keyword>
<evidence type="ECO:0000313" key="8">
    <source>
        <dbReference type="Proteomes" id="UP001501285"/>
    </source>
</evidence>
<dbReference type="SMART" id="SM00060">
    <property type="entry name" value="FN3"/>
    <property type="match status" value="3"/>
</dbReference>